<proteinExistence type="predicted"/>
<dbReference type="EMBL" id="UGHJ01000001">
    <property type="protein sequence ID" value="STO69397.1"/>
    <property type="molecule type" value="Genomic_DNA"/>
</dbReference>
<accession>A0AB38HAR6</accession>
<protein>
    <recommendedName>
        <fullName evidence="3">Lipoprotein</fullName>
    </recommendedName>
</protein>
<gene>
    <name evidence="1" type="ORF">NCTC8540_01930</name>
</gene>
<evidence type="ECO:0000313" key="1">
    <source>
        <dbReference type="EMBL" id="STO69397.1"/>
    </source>
</evidence>
<organism evidence="1 2">
    <name type="scientific">Canicola haemoglobinophilus</name>
    <dbReference type="NCBI Taxonomy" id="733"/>
    <lineage>
        <taxon>Bacteria</taxon>
        <taxon>Pseudomonadati</taxon>
        <taxon>Pseudomonadota</taxon>
        <taxon>Gammaproteobacteria</taxon>
        <taxon>Pasteurellales</taxon>
        <taxon>Pasteurellaceae</taxon>
        <taxon>Canicola</taxon>
    </lineage>
</organism>
<dbReference type="RefSeq" id="WP_115073387.1">
    <property type="nucleotide sequence ID" value="NZ_UGHE01000002.1"/>
</dbReference>
<reference evidence="1 2" key="1">
    <citation type="submission" date="2018-06" db="EMBL/GenBank/DDBJ databases">
        <authorList>
            <consortium name="Pathogen Informatics"/>
            <person name="Doyle S."/>
        </authorList>
    </citation>
    <scope>NUCLEOTIDE SEQUENCE [LARGE SCALE GENOMIC DNA]</scope>
    <source>
        <strain evidence="1 2">NCTC8540</strain>
    </source>
</reference>
<comment type="caution">
    <text evidence="1">The sequence shown here is derived from an EMBL/GenBank/DDBJ whole genome shotgun (WGS) entry which is preliminary data.</text>
</comment>
<dbReference type="AlphaFoldDB" id="A0AB38HAR6"/>
<name>A0AB38HAR6_9PAST</name>
<dbReference type="Proteomes" id="UP000254496">
    <property type="component" value="Unassembled WGS sequence"/>
</dbReference>
<sequence>MRILLFGFLIYLSGCSSLPWPHVAKDDGIWVHYKTKERPSVALARFCSNQADLKVLGRYETFEYDPEASSKRVDLYKEEGKCLFENGFVFKVKFFSPYCNQLSDVCEGYKEYLRYSLEVSELYTK</sequence>
<evidence type="ECO:0000313" key="2">
    <source>
        <dbReference type="Proteomes" id="UP000254496"/>
    </source>
</evidence>
<evidence type="ECO:0008006" key="3">
    <source>
        <dbReference type="Google" id="ProtNLM"/>
    </source>
</evidence>